<protein>
    <submittedName>
        <fullName evidence="2">MOSC domain protein</fullName>
    </submittedName>
</protein>
<dbReference type="PANTHER" id="PTHR36930:SF1">
    <property type="entry name" value="MOSC DOMAIN-CONTAINING PROTEIN"/>
    <property type="match status" value="1"/>
</dbReference>
<dbReference type="PROSITE" id="PS51340">
    <property type="entry name" value="MOSC"/>
    <property type="match status" value="1"/>
</dbReference>
<dbReference type="GO" id="GO:0030170">
    <property type="term" value="F:pyridoxal phosphate binding"/>
    <property type="evidence" value="ECO:0007669"/>
    <property type="project" value="InterPro"/>
</dbReference>
<dbReference type="GO" id="GO:0030151">
    <property type="term" value="F:molybdenum ion binding"/>
    <property type="evidence" value="ECO:0007669"/>
    <property type="project" value="InterPro"/>
</dbReference>
<dbReference type="SUPFAM" id="SSF50800">
    <property type="entry name" value="PK beta-barrel domain-like"/>
    <property type="match status" value="1"/>
</dbReference>
<dbReference type="InterPro" id="IPR005302">
    <property type="entry name" value="MoCF_Sase_C"/>
</dbReference>
<dbReference type="InterPro" id="IPR011037">
    <property type="entry name" value="Pyrv_Knase-like_insert_dom_sf"/>
</dbReference>
<name>A0A248UED1_9HYPH</name>
<evidence type="ECO:0000259" key="1">
    <source>
        <dbReference type="PROSITE" id="PS51340"/>
    </source>
</evidence>
<dbReference type="GO" id="GO:0003824">
    <property type="term" value="F:catalytic activity"/>
    <property type="evidence" value="ECO:0007669"/>
    <property type="project" value="InterPro"/>
</dbReference>
<dbReference type="OrthoDB" id="9786134at2"/>
<feature type="domain" description="MOSC" evidence="1">
    <location>
        <begin position="18"/>
        <end position="168"/>
    </location>
</feature>
<dbReference type="Proteomes" id="UP000215256">
    <property type="component" value="Chromosome 2"/>
</dbReference>
<dbReference type="PANTHER" id="PTHR36930">
    <property type="entry name" value="METAL-SULFUR CLUSTER BIOSYNTHESIS PROTEINS YUAD-RELATED"/>
    <property type="match status" value="1"/>
</dbReference>
<dbReference type="AlphaFoldDB" id="A0A248UED1"/>
<dbReference type="KEGG" id="och:CES85_5557"/>
<evidence type="ECO:0000313" key="3">
    <source>
        <dbReference type="Proteomes" id="UP000215256"/>
    </source>
</evidence>
<dbReference type="Pfam" id="PF03473">
    <property type="entry name" value="MOSC"/>
    <property type="match status" value="1"/>
</dbReference>
<dbReference type="RefSeq" id="WP_095445411.1">
    <property type="nucleotide sequence ID" value="NZ_CP022603.1"/>
</dbReference>
<gene>
    <name evidence="2" type="ORF">CES85_5557</name>
</gene>
<reference evidence="2 3" key="1">
    <citation type="submission" date="2017-07" db="EMBL/GenBank/DDBJ databases">
        <title>Phylogenetic study on the rhizospheric bacterium Ochrobactrum sp. A44.</title>
        <authorList>
            <person name="Krzyzanowska D.M."/>
            <person name="Ossowicki A."/>
            <person name="Rajewska M."/>
            <person name="Maciag T."/>
            <person name="Kaczynski Z."/>
            <person name="Czerwicka M."/>
            <person name="Jafra S."/>
        </authorList>
    </citation>
    <scope>NUCLEOTIDE SEQUENCE [LARGE SCALE GENOMIC DNA]</scope>
    <source>
        <strain evidence="2 3">A44</strain>
    </source>
</reference>
<dbReference type="EMBL" id="CP022603">
    <property type="protein sequence ID" value="ASV84761.1"/>
    <property type="molecule type" value="Genomic_DNA"/>
</dbReference>
<accession>A0A248UED1</accession>
<evidence type="ECO:0000313" key="2">
    <source>
        <dbReference type="EMBL" id="ASV84761.1"/>
    </source>
</evidence>
<dbReference type="InterPro" id="IPR052716">
    <property type="entry name" value="MOSC_domain"/>
</dbReference>
<organism evidence="2 3">
    <name type="scientific">Ochrobactrum quorumnocens</name>
    <dbReference type="NCBI Taxonomy" id="271865"/>
    <lineage>
        <taxon>Bacteria</taxon>
        <taxon>Pseudomonadati</taxon>
        <taxon>Pseudomonadota</taxon>
        <taxon>Alphaproteobacteria</taxon>
        <taxon>Hyphomicrobiales</taxon>
        <taxon>Brucellaceae</taxon>
        <taxon>Brucella/Ochrobactrum group</taxon>
        <taxon>Ochrobactrum</taxon>
    </lineage>
</organism>
<dbReference type="Gene3D" id="2.40.33.20">
    <property type="entry name" value="PK beta-barrel domain-like"/>
    <property type="match status" value="1"/>
</dbReference>
<sequence>MSGIVVAVARDAEHRFSKQLVSEISIIAGQGVEGDAHKGVTVKHRSRVKADPTQPNLRQVHLIPAELFDELTAKGFDIAPAQLGENITTRGVDLLALPKSAILKIGNEVVLQITGLRNPCSQIENFEKGLLGAVLDKTDDGELVRKAGIMSIVIAGGYVQAGDNIEVELPPLPHEKLERV</sequence>
<proteinExistence type="predicted"/>